<sequence length="501" mass="57366">MSVPYHVSDFQVLNADYGVQAYIQICNFVKEVLTLICNFLMSLRNEYTRLMSAIRAFLLTGKASASTSKYLLTMPIVFRILNSVAFAVDEETLNTYVNANFFRRFRKLFDRHVITGKGNKPTGTFAAHCDSLDFAFNWTGQIELKTSYVSDMQIAPVKFPTGLLECERIIPAKTFESRKASLPFAGLNPLKETLVCLIKAFKNLLQYLRAYGFKFRVFGLEFRKLAILLVHRNSLSELFICKNSNAKSHIVEDTAKFKPLDTVSLCSLIDFGFIEKGFTHLYLSLILNILFDYSQWSTAHCGNEITVCPKRRQPAFEMFKLLSKDSGTIAFYQFDKFMYAELRVYLDKQRYMVWHDFHFDDVCPNVQCFLLNELFKPVYNSINKNFAPILWTPDNMVFAGIHNVVIRLKLNALRHFVLYNLEVSNCKGYNLKACLISPCLKAGALRHILFAGMTKKENGMILLEFICSALPVISMFFILSFQRTDCVIIAPPFLLRGGRSG</sequence>
<organism evidence="2 3">
    <name type="scientific">Candidatus Magnetominusculus xianensis</name>
    <dbReference type="NCBI Taxonomy" id="1748249"/>
    <lineage>
        <taxon>Bacteria</taxon>
        <taxon>Pseudomonadati</taxon>
        <taxon>Nitrospirota</taxon>
        <taxon>Nitrospiria</taxon>
        <taxon>Nitrospirales</taxon>
        <taxon>Nitrospiraceae</taxon>
        <taxon>Candidatus Magnetominusculus</taxon>
    </lineage>
</organism>
<name>A0ABR5SHM3_9BACT</name>
<keyword evidence="3" id="KW-1185">Reference proteome</keyword>
<protein>
    <submittedName>
        <fullName evidence="2">Uncharacterized protein</fullName>
    </submittedName>
</protein>
<proteinExistence type="predicted"/>
<dbReference type="EMBL" id="LNQR01000077">
    <property type="protein sequence ID" value="KWT83457.1"/>
    <property type="molecule type" value="Genomic_DNA"/>
</dbReference>
<dbReference type="Proteomes" id="UP000060487">
    <property type="component" value="Unassembled WGS sequence"/>
</dbReference>
<feature type="transmembrane region" description="Helical" evidence="1">
    <location>
        <begin position="461"/>
        <end position="481"/>
    </location>
</feature>
<evidence type="ECO:0000313" key="2">
    <source>
        <dbReference type="EMBL" id="KWT83457.1"/>
    </source>
</evidence>
<accession>A0ABR5SHM3</accession>
<keyword evidence="1" id="KW-1133">Transmembrane helix</keyword>
<gene>
    <name evidence="2" type="ORF">ASN18_2207</name>
</gene>
<keyword evidence="1" id="KW-0812">Transmembrane</keyword>
<reference evidence="2 3" key="1">
    <citation type="submission" date="2015-11" db="EMBL/GenBank/DDBJ databases">
        <authorList>
            <person name="Lin W."/>
        </authorList>
    </citation>
    <scope>NUCLEOTIDE SEQUENCE [LARGE SCALE GENOMIC DNA]</scope>
    <source>
        <strain evidence="2 3">HCH-1</strain>
    </source>
</reference>
<keyword evidence="1" id="KW-0472">Membrane</keyword>
<evidence type="ECO:0000256" key="1">
    <source>
        <dbReference type="SAM" id="Phobius"/>
    </source>
</evidence>
<evidence type="ECO:0000313" key="3">
    <source>
        <dbReference type="Proteomes" id="UP000060487"/>
    </source>
</evidence>
<comment type="caution">
    <text evidence="2">The sequence shown here is derived from an EMBL/GenBank/DDBJ whole genome shotgun (WGS) entry which is preliminary data.</text>
</comment>